<organism evidence="13 14">
    <name type="scientific">Psychromonas marina</name>
    <dbReference type="NCBI Taxonomy" id="88364"/>
    <lineage>
        <taxon>Bacteria</taxon>
        <taxon>Pseudomonadati</taxon>
        <taxon>Pseudomonadota</taxon>
        <taxon>Gammaproteobacteria</taxon>
        <taxon>Alteromonadales</taxon>
        <taxon>Psychromonadaceae</taxon>
        <taxon>Psychromonas</taxon>
    </lineage>
</organism>
<dbReference type="CDD" id="cd06225">
    <property type="entry name" value="HAMP"/>
    <property type="match status" value="1"/>
</dbReference>
<dbReference type="PROSITE" id="PS50885">
    <property type="entry name" value="HAMP"/>
    <property type="match status" value="1"/>
</dbReference>
<dbReference type="SUPFAM" id="SSF47384">
    <property type="entry name" value="Homodimeric domain of signal transducing histidine kinase"/>
    <property type="match status" value="1"/>
</dbReference>
<name>A0ABQ6DW50_9GAMM</name>
<keyword evidence="6" id="KW-0547">Nucleotide-binding</keyword>
<keyword evidence="5" id="KW-0808">Transferase</keyword>
<evidence type="ECO:0000259" key="11">
    <source>
        <dbReference type="PROSITE" id="PS50109"/>
    </source>
</evidence>
<evidence type="ECO:0000256" key="2">
    <source>
        <dbReference type="ARBA" id="ARBA00004370"/>
    </source>
</evidence>
<sequence length="492" mass="55850">MKISLYQKITLVLVLFFIATAYSFSWWSERLEVTARHEAEQRLHIKLAEHLGQDNPLLKEGVYDQQALKNLFHSLMILGPSFEFYFVAPSGDIISYSAEPEKVKRQKVNVAPLVDFINAKKALPIYGDDPRNNNQQKIFSAAPIYNGENLQGYLYIIIGGEIYDSIFSDVKSTQHFSQSIAFLVGVVSFFFLVLLALLRFLTQPLKKLTANIRAFKQAGFEKNKVLLQRWPAAKHNEVHELGQAFNEMAEQINYQFVQLQANDKTRREMLTDLSHDLRTPLAALQGYLETIQLKGKTLSEEQHTRFIAIAFKNANQLKKLVDQIFELAHLDGGQVTINLESFPLAELLHDIAAKFQHQSQAKQIRLNIKPNHCDFMVYTDIGKLERVLSNLLDNAIRHTELGGNITIEVIEKENNEIKLAVIDDGTGIHEKELPYIFDARYRASNAICDNKEHGGLGLAITQKLLALLQSDIHVESHLGEGTAFYFNLNKSA</sequence>
<protein>
    <recommendedName>
        <fullName evidence="3">histidine kinase</fullName>
        <ecNumber evidence="3">2.7.13.3</ecNumber>
    </recommendedName>
</protein>
<keyword evidence="10" id="KW-0812">Transmembrane</keyword>
<keyword evidence="14" id="KW-1185">Reference proteome</keyword>
<keyword evidence="10" id="KW-1133">Transmembrane helix</keyword>
<evidence type="ECO:0000259" key="12">
    <source>
        <dbReference type="PROSITE" id="PS50885"/>
    </source>
</evidence>
<dbReference type="SUPFAM" id="SSF55874">
    <property type="entry name" value="ATPase domain of HSP90 chaperone/DNA topoisomerase II/histidine kinase"/>
    <property type="match status" value="1"/>
</dbReference>
<comment type="catalytic activity">
    <reaction evidence="1">
        <text>ATP + protein L-histidine = ADP + protein N-phospho-L-histidine.</text>
        <dbReference type="EC" id="2.7.13.3"/>
    </reaction>
</comment>
<keyword evidence="10" id="KW-0472">Membrane</keyword>
<evidence type="ECO:0000313" key="14">
    <source>
        <dbReference type="Proteomes" id="UP001157353"/>
    </source>
</evidence>
<evidence type="ECO:0000256" key="7">
    <source>
        <dbReference type="ARBA" id="ARBA00022777"/>
    </source>
</evidence>
<dbReference type="InterPro" id="IPR003594">
    <property type="entry name" value="HATPase_dom"/>
</dbReference>
<feature type="domain" description="HAMP" evidence="12">
    <location>
        <begin position="199"/>
        <end position="257"/>
    </location>
</feature>
<evidence type="ECO:0000256" key="8">
    <source>
        <dbReference type="ARBA" id="ARBA00022840"/>
    </source>
</evidence>
<evidence type="ECO:0000256" key="6">
    <source>
        <dbReference type="ARBA" id="ARBA00022741"/>
    </source>
</evidence>
<dbReference type="Gene3D" id="1.10.287.130">
    <property type="match status" value="1"/>
</dbReference>
<dbReference type="PANTHER" id="PTHR42878">
    <property type="entry name" value="TWO-COMPONENT HISTIDINE KINASE"/>
    <property type="match status" value="1"/>
</dbReference>
<accession>A0ABQ6DW50</accession>
<proteinExistence type="predicted"/>
<dbReference type="Gene3D" id="6.10.340.10">
    <property type="match status" value="1"/>
</dbReference>
<dbReference type="InterPro" id="IPR003660">
    <property type="entry name" value="HAMP_dom"/>
</dbReference>
<dbReference type="PANTHER" id="PTHR42878:SF7">
    <property type="entry name" value="SENSOR HISTIDINE KINASE GLRK"/>
    <property type="match status" value="1"/>
</dbReference>
<evidence type="ECO:0000256" key="1">
    <source>
        <dbReference type="ARBA" id="ARBA00000085"/>
    </source>
</evidence>
<keyword evidence="8" id="KW-0067">ATP-binding</keyword>
<dbReference type="PROSITE" id="PS50109">
    <property type="entry name" value="HIS_KIN"/>
    <property type="match status" value="1"/>
</dbReference>
<evidence type="ECO:0000313" key="13">
    <source>
        <dbReference type="EMBL" id="GLS89359.1"/>
    </source>
</evidence>
<comment type="subcellular location">
    <subcellularLocation>
        <location evidence="2">Membrane</location>
    </subcellularLocation>
</comment>
<evidence type="ECO:0000256" key="5">
    <source>
        <dbReference type="ARBA" id="ARBA00022679"/>
    </source>
</evidence>
<dbReference type="SMART" id="SM00387">
    <property type="entry name" value="HATPase_c"/>
    <property type="match status" value="1"/>
</dbReference>
<dbReference type="Pfam" id="PF02518">
    <property type="entry name" value="HATPase_c"/>
    <property type="match status" value="1"/>
</dbReference>
<evidence type="ECO:0000256" key="3">
    <source>
        <dbReference type="ARBA" id="ARBA00012438"/>
    </source>
</evidence>
<comment type="caution">
    <text evidence="13">The sequence shown here is derived from an EMBL/GenBank/DDBJ whole genome shotgun (WGS) entry which is preliminary data.</text>
</comment>
<evidence type="ECO:0000256" key="10">
    <source>
        <dbReference type="SAM" id="Phobius"/>
    </source>
</evidence>
<evidence type="ECO:0000256" key="4">
    <source>
        <dbReference type="ARBA" id="ARBA00022553"/>
    </source>
</evidence>
<dbReference type="InterPro" id="IPR050351">
    <property type="entry name" value="BphY/WalK/GraS-like"/>
</dbReference>
<dbReference type="Proteomes" id="UP001157353">
    <property type="component" value="Unassembled WGS sequence"/>
</dbReference>
<dbReference type="Gene3D" id="3.30.565.10">
    <property type="entry name" value="Histidine kinase-like ATPase, C-terminal domain"/>
    <property type="match status" value="1"/>
</dbReference>
<dbReference type="CDD" id="cd00082">
    <property type="entry name" value="HisKA"/>
    <property type="match status" value="1"/>
</dbReference>
<dbReference type="InterPro" id="IPR036097">
    <property type="entry name" value="HisK_dim/P_sf"/>
</dbReference>
<feature type="transmembrane region" description="Helical" evidence="10">
    <location>
        <begin position="180"/>
        <end position="201"/>
    </location>
</feature>
<dbReference type="PRINTS" id="PR00344">
    <property type="entry name" value="BCTRLSENSOR"/>
</dbReference>
<reference evidence="14" key="1">
    <citation type="journal article" date="2019" name="Int. J. Syst. Evol. Microbiol.">
        <title>The Global Catalogue of Microorganisms (GCM) 10K type strain sequencing project: providing services to taxonomists for standard genome sequencing and annotation.</title>
        <authorList>
            <consortium name="The Broad Institute Genomics Platform"/>
            <consortium name="The Broad Institute Genome Sequencing Center for Infectious Disease"/>
            <person name="Wu L."/>
            <person name="Ma J."/>
        </authorList>
    </citation>
    <scope>NUCLEOTIDE SEQUENCE [LARGE SCALE GENOMIC DNA]</scope>
    <source>
        <strain evidence="14">NBRC 103166</strain>
    </source>
</reference>
<keyword evidence="4" id="KW-0597">Phosphoprotein</keyword>
<dbReference type="EMBL" id="BSPQ01000001">
    <property type="protein sequence ID" value="GLS89359.1"/>
    <property type="molecule type" value="Genomic_DNA"/>
</dbReference>
<gene>
    <name evidence="13" type="ORF">GCM10007916_04260</name>
</gene>
<dbReference type="EC" id="2.7.13.3" evidence="3"/>
<keyword evidence="9" id="KW-0902">Two-component regulatory system</keyword>
<keyword evidence="7" id="KW-0418">Kinase</keyword>
<dbReference type="SMART" id="SM00388">
    <property type="entry name" value="HisKA"/>
    <property type="match status" value="1"/>
</dbReference>
<dbReference type="Pfam" id="PF00512">
    <property type="entry name" value="HisKA"/>
    <property type="match status" value="1"/>
</dbReference>
<dbReference type="InterPro" id="IPR036890">
    <property type="entry name" value="HATPase_C_sf"/>
</dbReference>
<evidence type="ECO:0000256" key="9">
    <source>
        <dbReference type="ARBA" id="ARBA00023012"/>
    </source>
</evidence>
<dbReference type="RefSeq" id="WP_284202478.1">
    <property type="nucleotide sequence ID" value="NZ_BSPQ01000001.1"/>
</dbReference>
<dbReference type="InterPro" id="IPR003661">
    <property type="entry name" value="HisK_dim/P_dom"/>
</dbReference>
<feature type="domain" description="Histidine kinase" evidence="11">
    <location>
        <begin position="272"/>
        <end position="492"/>
    </location>
</feature>
<dbReference type="InterPro" id="IPR004358">
    <property type="entry name" value="Sig_transdc_His_kin-like_C"/>
</dbReference>
<dbReference type="InterPro" id="IPR005467">
    <property type="entry name" value="His_kinase_dom"/>
</dbReference>